<evidence type="ECO:0000313" key="1">
    <source>
        <dbReference type="EMBL" id="SDK14728.1"/>
    </source>
</evidence>
<dbReference type="OrthoDB" id="146522at2157"/>
<evidence type="ECO:0008006" key="3">
    <source>
        <dbReference type="Google" id="ProtNLM"/>
    </source>
</evidence>
<reference evidence="1 2" key="1">
    <citation type="submission" date="2016-10" db="EMBL/GenBank/DDBJ databases">
        <authorList>
            <person name="Varghese N."/>
            <person name="Submissions S."/>
        </authorList>
    </citation>
    <scope>NUCLEOTIDE SEQUENCE [LARGE SCALE GENOMIC DNA]</scope>
    <source>
        <strain evidence="1 2">DSM 2373</strain>
    </source>
</reference>
<dbReference type="Proteomes" id="UP000326500">
    <property type="component" value="Unassembled WGS sequence"/>
</dbReference>
<dbReference type="EMBL" id="FNFT01000004">
    <property type="protein sequence ID" value="SDK14728.1"/>
    <property type="molecule type" value="Genomic_DNA"/>
</dbReference>
<sequence length="250" mass="28624">MPPYNPNQGIIERSLGELRVIAEWIHARGEDPDNPEVILIGGWAVDAYNPYLGSVDIDLVTTGRIRRTLMHYLRSDHDFMPERQMNVTKSVAKMTPAGKIILDFATREAQQPFEGKPEVLFTFEILSGNTSRRLIRGGVEMSIPTRAMLVILKMKAVWDRSYRLEHGLSHDEVWEEGKLVKDYADILALIDPVHGGHELDIECLGEHLNRYDFLRGCIEHLPRVNAAHERYARMDRADVRRVCEDLLSIL</sequence>
<organism evidence="1 2">
    <name type="scientific">Methanoculleus thermophilus</name>
    <dbReference type="NCBI Taxonomy" id="2200"/>
    <lineage>
        <taxon>Archaea</taxon>
        <taxon>Methanobacteriati</taxon>
        <taxon>Methanobacteriota</taxon>
        <taxon>Stenosarchaea group</taxon>
        <taxon>Methanomicrobia</taxon>
        <taxon>Methanomicrobiales</taxon>
        <taxon>Methanomicrobiaceae</taxon>
        <taxon>Methanoculleus</taxon>
    </lineage>
</organism>
<name>A0A1G8ZI61_9EURY</name>
<gene>
    <name evidence="1" type="ORF">SAMN04488571_104195</name>
</gene>
<proteinExistence type="predicted"/>
<keyword evidence="2" id="KW-1185">Reference proteome</keyword>
<accession>A0A1G8ZI61</accession>
<evidence type="ECO:0000313" key="2">
    <source>
        <dbReference type="Proteomes" id="UP000326500"/>
    </source>
</evidence>
<dbReference type="RefSeq" id="WP_066957345.1">
    <property type="nucleotide sequence ID" value="NZ_BCNX01000007.1"/>
</dbReference>
<protein>
    <recommendedName>
        <fullName evidence="3">Nucleotidyl transferase AbiEii toxin, Type IV TA system</fullName>
    </recommendedName>
</protein>
<dbReference type="AlphaFoldDB" id="A0A1G8ZI61"/>